<dbReference type="InterPro" id="IPR000873">
    <property type="entry name" value="AMP-dep_synth/lig_dom"/>
</dbReference>
<evidence type="ECO:0000313" key="4">
    <source>
        <dbReference type="EMBL" id="GLK69840.1"/>
    </source>
</evidence>
<evidence type="ECO:0000313" key="5">
    <source>
        <dbReference type="Proteomes" id="UP001143372"/>
    </source>
</evidence>
<dbReference type="CDD" id="cd05931">
    <property type="entry name" value="FAAL"/>
    <property type="match status" value="1"/>
</dbReference>
<dbReference type="AlphaFoldDB" id="A0A9W6J2T7"/>
<reference evidence="4" key="2">
    <citation type="submission" date="2023-01" db="EMBL/GenBank/DDBJ databases">
        <authorList>
            <person name="Sun Q."/>
            <person name="Evtushenko L."/>
        </authorList>
    </citation>
    <scope>NUCLEOTIDE SEQUENCE</scope>
    <source>
        <strain evidence="4">VKM B-2347</strain>
    </source>
</reference>
<proteinExistence type="inferred from homology"/>
<evidence type="ECO:0000256" key="2">
    <source>
        <dbReference type="ARBA" id="ARBA00022598"/>
    </source>
</evidence>
<dbReference type="PANTHER" id="PTHR22754:SF32">
    <property type="entry name" value="DISCO-INTERACTING PROTEIN 2"/>
    <property type="match status" value="1"/>
</dbReference>
<dbReference type="InterPro" id="IPR045851">
    <property type="entry name" value="AMP-bd_C_sf"/>
</dbReference>
<dbReference type="PANTHER" id="PTHR22754">
    <property type="entry name" value="DISCO-INTERACTING PROTEIN 2 DIP2 -RELATED"/>
    <property type="match status" value="1"/>
</dbReference>
<dbReference type="InterPro" id="IPR042099">
    <property type="entry name" value="ANL_N_sf"/>
</dbReference>
<dbReference type="Pfam" id="PF00501">
    <property type="entry name" value="AMP-binding"/>
    <property type="match status" value="1"/>
</dbReference>
<dbReference type="Gene3D" id="3.40.50.12780">
    <property type="entry name" value="N-terminal domain of ligase-like"/>
    <property type="match status" value="1"/>
</dbReference>
<accession>A0A9W6J2T7</accession>
<dbReference type="GO" id="GO:0070566">
    <property type="term" value="F:adenylyltransferase activity"/>
    <property type="evidence" value="ECO:0007669"/>
    <property type="project" value="TreeGrafter"/>
</dbReference>
<sequence length="583" mass="63050">MTDLTEAPLTPEVAAERGLTILDALEIAAQGTEGFNFHSGKGALTEALTFGRLAADARALARKLLGAGLRPGDRVALIADTEGDFVRLFFACGYARIVPAPMPLPMAFGGREAYIGHVRKMIECADAQAAFAPTAMREWLLEASAGLPLAIVGTAADLEGVAAHDGELPRPEVDDLAYLQFSSGSTRFPKGISVTHRQLMANATAISRHGLVVRPGDRCVSWLPFYHDMGLVGFMLTPIVAGLTVDYLATRDFARRPLLWLELMARNRGTISYSPSFGFELSAQRAATVDLGDLDISSWRCAGIGGDMIRPHVLRRFADRFRRHGFDPAAYVASYGMAEATLALTFAPLGEGLRAETLDLDRLENEGVAVASEAGERTREFVLCGPALPGHRIEARSADGTVLAERRVGRIFARGPSLMRDYFREEEATREALSSDGWLDTGDLGYLTEGQLVVTGRAKDLILVNGRNVWPQDLEWAVEHGIETLRSGDVAVFSVDAAEGEEVVALVQCRTAAPDAREALATEVSALLRQRFGTPVTVRLVGAHALPVTSSGKLSRSRSRELYLALRASEPEHILQQNITTSQ</sequence>
<dbReference type="GO" id="GO:0006633">
    <property type="term" value="P:fatty acid biosynthetic process"/>
    <property type="evidence" value="ECO:0007669"/>
    <property type="project" value="TreeGrafter"/>
</dbReference>
<dbReference type="Proteomes" id="UP001143372">
    <property type="component" value="Unassembled WGS sequence"/>
</dbReference>
<evidence type="ECO:0000256" key="1">
    <source>
        <dbReference type="ARBA" id="ARBA00006432"/>
    </source>
</evidence>
<dbReference type="Gene3D" id="3.30.300.30">
    <property type="match status" value="1"/>
</dbReference>
<dbReference type="EMBL" id="BSFI01000023">
    <property type="protein sequence ID" value="GLK69840.1"/>
    <property type="molecule type" value="Genomic_DNA"/>
</dbReference>
<name>A0A9W6J2T7_9HYPH</name>
<dbReference type="InterPro" id="IPR040097">
    <property type="entry name" value="FAAL/FAAC"/>
</dbReference>
<evidence type="ECO:0000259" key="3">
    <source>
        <dbReference type="Pfam" id="PF00501"/>
    </source>
</evidence>
<comment type="caution">
    <text evidence="4">The sequence shown here is derived from an EMBL/GenBank/DDBJ whole genome shotgun (WGS) entry which is preliminary data.</text>
</comment>
<feature type="domain" description="AMP-dependent synthetase/ligase" evidence="3">
    <location>
        <begin position="46"/>
        <end position="423"/>
    </location>
</feature>
<organism evidence="4 5">
    <name type="scientific">Hansschlegelia plantiphila</name>
    <dbReference type="NCBI Taxonomy" id="374655"/>
    <lineage>
        <taxon>Bacteria</taxon>
        <taxon>Pseudomonadati</taxon>
        <taxon>Pseudomonadota</taxon>
        <taxon>Alphaproteobacteria</taxon>
        <taxon>Hyphomicrobiales</taxon>
        <taxon>Methylopilaceae</taxon>
        <taxon>Hansschlegelia</taxon>
    </lineage>
</organism>
<protein>
    <submittedName>
        <fullName evidence="4">Acyl-CoA synthetase</fullName>
    </submittedName>
</protein>
<gene>
    <name evidence="4" type="ORF">GCM10008179_34780</name>
</gene>
<keyword evidence="5" id="KW-1185">Reference proteome</keyword>
<dbReference type="SUPFAM" id="SSF56801">
    <property type="entry name" value="Acetyl-CoA synthetase-like"/>
    <property type="match status" value="1"/>
</dbReference>
<keyword evidence="2" id="KW-0436">Ligase</keyword>
<reference evidence="4" key="1">
    <citation type="journal article" date="2014" name="Int. J. Syst. Evol. Microbiol.">
        <title>Complete genome sequence of Corynebacterium casei LMG S-19264T (=DSM 44701T), isolated from a smear-ripened cheese.</title>
        <authorList>
            <consortium name="US DOE Joint Genome Institute (JGI-PGF)"/>
            <person name="Walter F."/>
            <person name="Albersmeier A."/>
            <person name="Kalinowski J."/>
            <person name="Ruckert C."/>
        </authorList>
    </citation>
    <scope>NUCLEOTIDE SEQUENCE</scope>
    <source>
        <strain evidence="4">VKM B-2347</strain>
    </source>
</reference>
<dbReference type="NCBIfam" id="NF006624">
    <property type="entry name" value="PRK09192.1"/>
    <property type="match status" value="1"/>
</dbReference>
<comment type="similarity">
    <text evidence="1">Belongs to the ATP-dependent AMP-binding enzyme family.</text>
</comment>
<dbReference type="GO" id="GO:0005886">
    <property type="term" value="C:plasma membrane"/>
    <property type="evidence" value="ECO:0007669"/>
    <property type="project" value="TreeGrafter"/>
</dbReference>
<dbReference type="GO" id="GO:0016874">
    <property type="term" value="F:ligase activity"/>
    <property type="evidence" value="ECO:0007669"/>
    <property type="project" value="UniProtKB-KW"/>
</dbReference>
<dbReference type="RefSeq" id="WP_271170052.1">
    <property type="nucleotide sequence ID" value="NZ_BSFI01000023.1"/>
</dbReference>